<dbReference type="PANTHER" id="PTHR41791">
    <property type="entry name" value="SSL7039 PROTEIN"/>
    <property type="match status" value="1"/>
</dbReference>
<dbReference type="InterPro" id="IPR014056">
    <property type="entry name" value="TypeIITA-like_toxin_pred"/>
</dbReference>
<dbReference type="Proteomes" id="UP000053030">
    <property type="component" value="Unassembled WGS sequence"/>
</dbReference>
<proteinExistence type="predicted"/>
<reference evidence="1 2" key="1">
    <citation type="submission" date="2015-08" db="EMBL/GenBank/DDBJ databases">
        <title>Genome sequencing and assembly of the deep-sea bacterium Idiomarina zobellii.</title>
        <authorList>
            <person name="Mithoefer S.D."/>
            <person name="Rheaume B.A."/>
            <person name="MacLea K.S."/>
        </authorList>
    </citation>
    <scope>NUCLEOTIDE SEQUENCE [LARGE SCALE GENOMIC DNA]</scope>
    <source>
        <strain evidence="1 2">KMM 231</strain>
    </source>
</reference>
<comment type="caution">
    <text evidence="1">The sequence shown here is derived from an EMBL/GenBank/DDBJ whole genome shotgun (WGS) entry which is preliminary data.</text>
</comment>
<dbReference type="RefSeq" id="WP_053953816.1">
    <property type="nucleotide sequence ID" value="NZ_FNCB01000007.1"/>
</dbReference>
<dbReference type="OrthoDB" id="9800258at2"/>
<dbReference type="EMBL" id="LHSG01000007">
    <property type="protein sequence ID" value="KPD23636.1"/>
    <property type="molecule type" value="Genomic_DNA"/>
</dbReference>
<evidence type="ECO:0000313" key="2">
    <source>
        <dbReference type="Proteomes" id="UP000053030"/>
    </source>
</evidence>
<dbReference type="SUPFAM" id="SSF143011">
    <property type="entry name" value="RelE-like"/>
    <property type="match status" value="1"/>
</dbReference>
<dbReference type="PANTHER" id="PTHR41791:SF1">
    <property type="entry name" value="SSL7039 PROTEIN"/>
    <property type="match status" value="1"/>
</dbReference>
<dbReference type="NCBIfam" id="TIGR02683">
    <property type="entry name" value="upstrm_HI1419"/>
    <property type="match status" value="1"/>
</dbReference>
<evidence type="ECO:0000313" key="1">
    <source>
        <dbReference type="EMBL" id="KPD23636.1"/>
    </source>
</evidence>
<dbReference type="PIRSF" id="PIRSF028744">
    <property type="entry name" value="Addict_mod_HI1419"/>
    <property type="match status" value="1"/>
</dbReference>
<dbReference type="InterPro" id="IPR035093">
    <property type="entry name" value="RelE/ParE_toxin_dom_sf"/>
</dbReference>
<dbReference type="AlphaFoldDB" id="A0A837NEP2"/>
<evidence type="ECO:0008006" key="3">
    <source>
        <dbReference type="Google" id="ProtNLM"/>
    </source>
</evidence>
<keyword evidence="2" id="KW-1185">Reference proteome</keyword>
<organism evidence="1 2">
    <name type="scientific">Idiomarina zobellii</name>
    <dbReference type="NCBI Taxonomy" id="86103"/>
    <lineage>
        <taxon>Bacteria</taxon>
        <taxon>Pseudomonadati</taxon>
        <taxon>Pseudomonadota</taxon>
        <taxon>Gammaproteobacteria</taxon>
        <taxon>Alteromonadales</taxon>
        <taxon>Idiomarinaceae</taxon>
        <taxon>Idiomarina</taxon>
    </lineage>
</organism>
<accession>A0A837NEP2</accession>
<sequence>MKYEIRKSYAFDAWLRHLKDRRAVMLIAKRIVRAINGNFGDVRSLGGGLYEMRLFVGKGYRLYYTVRYNQVVFLLYGGHKGQQSEDIKKAKRLLKELGESHDFKNN</sequence>
<name>A0A837NEP2_9GAMM</name>
<protein>
    <recommendedName>
        <fullName evidence="3">Addiction module killer protein</fullName>
    </recommendedName>
</protein>
<gene>
    <name evidence="1" type="ORF">AFK76_08190</name>
</gene>